<dbReference type="Proteomes" id="UP000250043">
    <property type="component" value="Unassembled WGS sequence"/>
</dbReference>
<reference evidence="2 3" key="1">
    <citation type="submission" date="2016-07" db="EMBL/GenBank/DDBJ databases">
        <title>Draft genome of the white-rot fungus Obba rivulosa 3A-2.</title>
        <authorList>
            <consortium name="DOE Joint Genome Institute"/>
            <person name="Miettinen O."/>
            <person name="Riley R."/>
            <person name="Acob R."/>
            <person name="Barry K."/>
            <person name="Cullen D."/>
            <person name="De Vries R."/>
            <person name="Hainaut M."/>
            <person name="Hatakka A."/>
            <person name="Henrissat B."/>
            <person name="Hilden K."/>
            <person name="Kuo R."/>
            <person name="Labutti K."/>
            <person name="Lipzen A."/>
            <person name="Makela M.R."/>
            <person name="Sandor L."/>
            <person name="Spatafora J.W."/>
            <person name="Grigoriev I.V."/>
            <person name="Hibbett D.S."/>
        </authorList>
    </citation>
    <scope>NUCLEOTIDE SEQUENCE [LARGE SCALE GENOMIC DNA]</scope>
    <source>
        <strain evidence="2 3">3A-2</strain>
    </source>
</reference>
<dbReference type="EMBL" id="KV722340">
    <property type="protein sequence ID" value="OCH94800.1"/>
    <property type="molecule type" value="Genomic_DNA"/>
</dbReference>
<feature type="compositionally biased region" description="Acidic residues" evidence="1">
    <location>
        <begin position="320"/>
        <end position="337"/>
    </location>
</feature>
<sequence>MWKFCDTSQLSSRSVNVTKVSPLASGYRYFGSRSASGVPFVPTSPSVAHRPRARASREKSKSLSGPTPVSENGGRPYLITSNNAVLWETTELLKYIDNFLTLTTDRSKNFVAEHRLSASYFLGLKEDEAYFIAGGDDALARDIISVSKHVRSYVSVKTLERRHPRATEVFPELGPMEPHYISTSGLHGHDNARAHAGRPTASSGTASPPISEWNFDDTPPSTPRLAPAVAAGLAMLEDTVGYIPGDAGTSPAYERRARYFFDDNGHAGRGGSPDNGDDHERSVALFGDDDAAELVPVAPVENSDNPLSTHLDAGSGDPQPDADGDSSVREDDEDLDFDSAWGASGTADVHGRNVRISEAGEDIRTYSSTASDDSERYSTAEDDIEEQLELDGLPISLATTQDNLNVHGHNARDSVNEHAIGAPPRAHRTSNHTVRSSATGRPLLHSLTANLADRPILSPVRSISSDWSPHPGTATTPLTSWYEGSPTTALLAEIRRTPFSKLLSLPSDGQGVPTDSGRSHARHRGRSLSVNDAELVRLLSSPPHVLNLRGGPALPLSTAANHHTPDVHSGQ</sequence>
<feature type="region of interest" description="Disordered" evidence="1">
    <location>
        <begin position="183"/>
        <end position="223"/>
    </location>
</feature>
<accession>A0A8E2DS47</accession>
<gene>
    <name evidence="2" type="ORF">OBBRIDRAFT_831400</name>
</gene>
<keyword evidence="3" id="KW-1185">Reference proteome</keyword>
<evidence type="ECO:0000313" key="2">
    <source>
        <dbReference type="EMBL" id="OCH94800.1"/>
    </source>
</evidence>
<feature type="region of interest" description="Disordered" evidence="1">
    <location>
        <begin position="300"/>
        <end position="347"/>
    </location>
</feature>
<evidence type="ECO:0000313" key="3">
    <source>
        <dbReference type="Proteomes" id="UP000250043"/>
    </source>
</evidence>
<dbReference type="AlphaFoldDB" id="A0A8E2DS47"/>
<evidence type="ECO:0000256" key="1">
    <source>
        <dbReference type="SAM" id="MobiDB-lite"/>
    </source>
</evidence>
<protein>
    <submittedName>
        <fullName evidence="2">Uncharacterized protein</fullName>
    </submittedName>
</protein>
<proteinExistence type="predicted"/>
<feature type="region of interest" description="Disordered" evidence="1">
    <location>
        <begin position="502"/>
        <end position="528"/>
    </location>
</feature>
<feature type="region of interest" description="Disordered" evidence="1">
    <location>
        <begin position="41"/>
        <end position="75"/>
    </location>
</feature>
<organism evidence="2 3">
    <name type="scientific">Obba rivulosa</name>
    <dbReference type="NCBI Taxonomy" id="1052685"/>
    <lineage>
        <taxon>Eukaryota</taxon>
        <taxon>Fungi</taxon>
        <taxon>Dikarya</taxon>
        <taxon>Basidiomycota</taxon>
        <taxon>Agaricomycotina</taxon>
        <taxon>Agaricomycetes</taxon>
        <taxon>Polyporales</taxon>
        <taxon>Gelatoporiaceae</taxon>
        <taxon>Obba</taxon>
    </lineage>
</organism>
<name>A0A8E2DS47_9APHY</name>